<dbReference type="EMBL" id="KI669176">
    <property type="protein sequence ID" value="ETN69007.1"/>
    <property type="molecule type" value="Genomic_DNA"/>
</dbReference>
<feature type="domain" description="Palmitoyltransferase DHHC" evidence="9">
    <location>
        <begin position="350"/>
        <end position="477"/>
    </location>
</feature>
<keyword evidence="11" id="KW-1185">Reference proteome</keyword>
<feature type="transmembrane region" description="Helical" evidence="8">
    <location>
        <begin position="296"/>
        <end position="319"/>
    </location>
</feature>
<feature type="transmembrane region" description="Helical" evidence="8">
    <location>
        <begin position="258"/>
        <end position="276"/>
    </location>
</feature>
<keyword evidence="3" id="KW-0677">Repeat</keyword>
<feature type="transmembrane region" description="Helical" evidence="8">
    <location>
        <begin position="395"/>
        <end position="420"/>
    </location>
</feature>
<dbReference type="PROSITE" id="PS50216">
    <property type="entry name" value="DHHC"/>
    <property type="match status" value="1"/>
</dbReference>
<proteinExistence type="inferred from homology"/>
<keyword evidence="5 7" id="KW-0040">ANK repeat</keyword>
<dbReference type="SUPFAM" id="SSF48403">
    <property type="entry name" value="Ankyrin repeat"/>
    <property type="match status" value="1"/>
</dbReference>
<evidence type="ECO:0000256" key="8">
    <source>
        <dbReference type="RuleBase" id="RU079119"/>
    </source>
</evidence>
<dbReference type="Gene3D" id="1.25.40.20">
    <property type="entry name" value="Ankyrin repeat-containing domain"/>
    <property type="match status" value="1"/>
</dbReference>
<dbReference type="InterPro" id="IPR002110">
    <property type="entry name" value="Ankyrin_rpt"/>
</dbReference>
<dbReference type="GO" id="GO:0016020">
    <property type="term" value="C:membrane"/>
    <property type="evidence" value="ECO:0007669"/>
    <property type="project" value="UniProtKB-SubCell"/>
</dbReference>
<reference evidence="11" key="1">
    <citation type="journal article" date="2014" name="Nat. Genet.">
        <title>Genome of the human hookworm Necator americanus.</title>
        <authorList>
            <person name="Tang Y.T."/>
            <person name="Gao X."/>
            <person name="Rosa B.A."/>
            <person name="Abubucker S."/>
            <person name="Hallsworth-Pepin K."/>
            <person name="Martin J."/>
            <person name="Tyagi R."/>
            <person name="Heizer E."/>
            <person name="Zhang X."/>
            <person name="Bhonagiri-Palsikar V."/>
            <person name="Minx P."/>
            <person name="Warren W.C."/>
            <person name="Wang Q."/>
            <person name="Zhan B."/>
            <person name="Hotez P.J."/>
            <person name="Sternberg P.W."/>
            <person name="Dougall A."/>
            <person name="Gaze S.T."/>
            <person name="Mulvenna J."/>
            <person name="Sotillo J."/>
            <person name="Ranganathan S."/>
            <person name="Rabelo E.M."/>
            <person name="Wilson R.K."/>
            <person name="Felgner P.L."/>
            <person name="Bethony J."/>
            <person name="Hawdon J.M."/>
            <person name="Gasser R.B."/>
            <person name="Loukas A."/>
            <person name="Mitreva M."/>
        </authorList>
    </citation>
    <scope>NUCLEOTIDE SEQUENCE [LARGE SCALE GENOMIC DNA]</scope>
</reference>
<comment type="domain">
    <text evidence="8">The DHHC domain is required for palmitoyltransferase activity.</text>
</comment>
<comment type="catalytic activity">
    <reaction evidence="8">
        <text>L-cysteinyl-[protein] + hexadecanoyl-CoA = S-hexadecanoyl-L-cysteinyl-[protein] + CoA</text>
        <dbReference type="Rhea" id="RHEA:36683"/>
        <dbReference type="Rhea" id="RHEA-COMP:10131"/>
        <dbReference type="Rhea" id="RHEA-COMP:11032"/>
        <dbReference type="ChEBI" id="CHEBI:29950"/>
        <dbReference type="ChEBI" id="CHEBI:57287"/>
        <dbReference type="ChEBI" id="CHEBI:57379"/>
        <dbReference type="ChEBI" id="CHEBI:74151"/>
        <dbReference type="EC" id="2.3.1.225"/>
    </reaction>
</comment>
<dbReference type="AlphaFoldDB" id="W2SJS5"/>
<gene>
    <name evidence="10" type="ORF">NECAME_01117</name>
</gene>
<evidence type="ECO:0000256" key="7">
    <source>
        <dbReference type="PROSITE-ProRule" id="PRU00023"/>
    </source>
</evidence>
<dbReference type="PANTHER" id="PTHR24161">
    <property type="entry name" value="ANK_REP_REGION DOMAIN-CONTAINING PROTEIN-RELATED"/>
    <property type="match status" value="1"/>
</dbReference>
<feature type="repeat" description="ANK" evidence="7">
    <location>
        <begin position="109"/>
        <end position="141"/>
    </location>
</feature>
<accession>W2SJS5</accession>
<dbReference type="EC" id="2.3.1.225" evidence="8"/>
<keyword evidence="2 8" id="KW-0812">Transmembrane</keyword>
<keyword evidence="8" id="KW-0012">Acyltransferase</keyword>
<dbReference type="InterPro" id="IPR036770">
    <property type="entry name" value="Ankyrin_rpt-contain_sf"/>
</dbReference>
<protein>
    <recommendedName>
        <fullName evidence="8">Palmitoyltransferase</fullName>
        <ecNumber evidence="8">2.3.1.225</ecNumber>
    </recommendedName>
</protein>
<dbReference type="PANTHER" id="PTHR24161:SF85">
    <property type="entry name" value="PALMITOYLTRANSFERASE HIP14"/>
    <property type="match status" value="1"/>
</dbReference>
<feature type="repeat" description="ANK" evidence="7">
    <location>
        <begin position="42"/>
        <end position="74"/>
    </location>
</feature>
<evidence type="ECO:0000313" key="10">
    <source>
        <dbReference type="EMBL" id="ETN69007.1"/>
    </source>
</evidence>
<feature type="transmembrane region" description="Helical" evidence="8">
    <location>
        <begin position="440"/>
        <end position="461"/>
    </location>
</feature>
<evidence type="ECO:0000256" key="1">
    <source>
        <dbReference type="ARBA" id="ARBA00004141"/>
    </source>
</evidence>
<evidence type="ECO:0000256" key="2">
    <source>
        <dbReference type="ARBA" id="ARBA00022692"/>
    </source>
</evidence>
<dbReference type="KEGG" id="nai:NECAME_01117"/>
<dbReference type="PROSITE" id="PS50088">
    <property type="entry name" value="ANK_REPEAT"/>
    <property type="match status" value="4"/>
</dbReference>
<sequence length="518" mass="58116">MDPREAAQYGNVERLQELLDSGASLKNYYVIGAITPDWTDSDDCSLLHWAAINNRLHVAELLLRRRANVNAVGGVLASTPLHWAARQGHVLMVAFLVTNGAQVEKRDVEGFTPLHVAAQFGATPVVGYLIARGQSVDAPDESRITPAMWAAAKCPHVDPLQLLITLGADVNKADAAYHNTPLHWAATNANVTAVNTLLKADCDLSATNRDNETALDIAVRRGDTLLISRMELAARRKGLMNSTWRQKLTEDKTTSRRILWCVPFVIYFCICLILHLNTSLSIKLAYLLLTAIICKYFPLYMQITFSLLIFILPFTFFTVSYSDPGYISTNYQERCKTIINISEGKCPSVAFCPTCLLMKPARSKHCRYCDRCVARFDHHCPWVNNCIAANNHRSFICYLLIIAVSTALFCSAVILCGSIVDWRDICGPHTLEDVMMCDHWLIFAFIVGAAVCGWSTTMAVMQLYQILLEVTTNERLNIHRYSNFQVGTNQLDIRSPYNKGMCRNFYDFFCGDRQDENG</sequence>
<dbReference type="OMA" id="FWVGFRY"/>
<keyword evidence="6 8" id="KW-0472">Membrane</keyword>
<evidence type="ECO:0000256" key="3">
    <source>
        <dbReference type="ARBA" id="ARBA00022737"/>
    </source>
</evidence>
<dbReference type="Proteomes" id="UP000053676">
    <property type="component" value="Unassembled WGS sequence"/>
</dbReference>
<dbReference type="STRING" id="51031.W2SJS5"/>
<comment type="similarity">
    <text evidence="8">Belongs to the DHHC palmitoyltransferase family.</text>
</comment>
<evidence type="ECO:0000259" key="9">
    <source>
        <dbReference type="Pfam" id="PF01529"/>
    </source>
</evidence>
<feature type="repeat" description="ANK" evidence="7">
    <location>
        <begin position="177"/>
        <end position="209"/>
    </location>
</feature>
<dbReference type="InterPro" id="IPR001594">
    <property type="entry name" value="Palmitoyltrfase_DHHC"/>
</dbReference>
<evidence type="ECO:0000256" key="5">
    <source>
        <dbReference type="ARBA" id="ARBA00023043"/>
    </source>
</evidence>
<name>W2SJS5_NECAM</name>
<organism evidence="10 11">
    <name type="scientific">Necator americanus</name>
    <name type="common">Human hookworm</name>
    <dbReference type="NCBI Taxonomy" id="51031"/>
    <lineage>
        <taxon>Eukaryota</taxon>
        <taxon>Metazoa</taxon>
        <taxon>Ecdysozoa</taxon>
        <taxon>Nematoda</taxon>
        <taxon>Chromadorea</taxon>
        <taxon>Rhabditida</taxon>
        <taxon>Rhabditina</taxon>
        <taxon>Rhabditomorpha</taxon>
        <taxon>Strongyloidea</taxon>
        <taxon>Ancylostomatidae</taxon>
        <taxon>Bunostominae</taxon>
        <taxon>Necator</taxon>
    </lineage>
</organism>
<dbReference type="Pfam" id="PF01529">
    <property type="entry name" value="DHHC"/>
    <property type="match status" value="1"/>
</dbReference>
<comment type="subcellular location">
    <subcellularLocation>
        <location evidence="1">Membrane</location>
        <topology evidence="1">Multi-pass membrane protein</topology>
    </subcellularLocation>
</comment>
<feature type="repeat" description="ANK" evidence="7">
    <location>
        <begin position="76"/>
        <end position="108"/>
    </location>
</feature>
<dbReference type="OrthoDB" id="6781668at2759"/>
<evidence type="ECO:0000313" key="11">
    <source>
        <dbReference type="Proteomes" id="UP000053676"/>
    </source>
</evidence>
<evidence type="ECO:0000256" key="4">
    <source>
        <dbReference type="ARBA" id="ARBA00022989"/>
    </source>
</evidence>
<dbReference type="PRINTS" id="PR01415">
    <property type="entry name" value="ANKYRIN"/>
</dbReference>
<dbReference type="PROSITE" id="PS50297">
    <property type="entry name" value="ANK_REP_REGION"/>
    <property type="match status" value="4"/>
</dbReference>
<dbReference type="GO" id="GO:0019706">
    <property type="term" value="F:protein-cysteine S-palmitoyltransferase activity"/>
    <property type="evidence" value="ECO:0007669"/>
    <property type="project" value="UniProtKB-EC"/>
</dbReference>
<evidence type="ECO:0000256" key="6">
    <source>
        <dbReference type="ARBA" id="ARBA00023136"/>
    </source>
</evidence>
<dbReference type="SMART" id="SM00248">
    <property type="entry name" value="ANK"/>
    <property type="match status" value="5"/>
</dbReference>
<keyword evidence="4 8" id="KW-1133">Transmembrane helix</keyword>
<keyword evidence="8" id="KW-0808">Transferase</keyword>
<dbReference type="Pfam" id="PF12796">
    <property type="entry name" value="Ank_2"/>
    <property type="match status" value="2"/>
</dbReference>